<evidence type="ECO:0000313" key="1">
    <source>
        <dbReference type="EMBL" id="GAA0143918.1"/>
    </source>
</evidence>
<dbReference type="Proteomes" id="UP001454036">
    <property type="component" value="Unassembled WGS sequence"/>
</dbReference>
<dbReference type="AlphaFoldDB" id="A0AAV3NY66"/>
<evidence type="ECO:0000313" key="2">
    <source>
        <dbReference type="Proteomes" id="UP001454036"/>
    </source>
</evidence>
<gene>
    <name evidence="1" type="ORF">LIER_04490</name>
</gene>
<accession>A0AAV3NY66</accession>
<reference evidence="1 2" key="1">
    <citation type="submission" date="2024-01" db="EMBL/GenBank/DDBJ databases">
        <title>The complete chloroplast genome sequence of Lithospermum erythrorhizon: insights into the phylogenetic relationship among Boraginaceae species and the maternal lineages of purple gromwells.</title>
        <authorList>
            <person name="Okada T."/>
            <person name="Watanabe K."/>
        </authorList>
    </citation>
    <scope>NUCLEOTIDE SEQUENCE [LARGE SCALE GENOMIC DNA]</scope>
</reference>
<name>A0AAV3NY66_LITER</name>
<sequence length="175" mass="19679">MASGIRAISGFYAVKDVNFIRNYCSGKTVSNENNEFTEEVEYLDESGSVIYAGKGIRSVELGVDDHVMVGGTKKPILNASAMAKIVEIVRRWKWEPDIETQLDKLQIVPNMTQGMQALKVIGDSDAFLSLFRWAKRLSWYRSSDGFYTTLFDKLNQSRDYDSSQSAFDDMVGDSS</sequence>
<dbReference type="EMBL" id="BAABME010000577">
    <property type="protein sequence ID" value="GAA0143918.1"/>
    <property type="molecule type" value="Genomic_DNA"/>
</dbReference>
<keyword evidence="2" id="KW-1185">Reference proteome</keyword>
<protein>
    <submittedName>
        <fullName evidence="1">Uncharacterized protein</fullName>
    </submittedName>
</protein>
<organism evidence="1 2">
    <name type="scientific">Lithospermum erythrorhizon</name>
    <name type="common">Purple gromwell</name>
    <name type="synonym">Lithospermum officinale var. erythrorhizon</name>
    <dbReference type="NCBI Taxonomy" id="34254"/>
    <lineage>
        <taxon>Eukaryota</taxon>
        <taxon>Viridiplantae</taxon>
        <taxon>Streptophyta</taxon>
        <taxon>Embryophyta</taxon>
        <taxon>Tracheophyta</taxon>
        <taxon>Spermatophyta</taxon>
        <taxon>Magnoliopsida</taxon>
        <taxon>eudicotyledons</taxon>
        <taxon>Gunneridae</taxon>
        <taxon>Pentapetalae</taxon>
        <taxon>asterids</taxon>
        <taxon>lamiids</taxon>
        <taxon>Boraginales</taxon>
        <taxon>Boraginaceae</taxon>
        <taxon>Boraginoideae</taxon>
        <taxon>Lithospermeae</taxon>
        <taxon>Lithospermum</taxon>
    </lineage>
</organism>
<comment type="caution">
    <text evidence="1">The sequence shown here is derived from an EMBL/GenBank/DDBJ whole genome shotgun (WGS) entry which is preliminary data.</text>
</comment>
<proteinExistence type="predicted"/>